<sequence length="139" mass="15254">MAAGNLECDTQLCLTAGGSPRSSSNGAGAEQKHAITIFYGGRVCVCDATEIQARAIISMARREMEETAGKRRAQSFTLRGEAATQRRRDLQLLNPRLSMKKSLQRFLQKRKSRVCDNIHHQRSATAVDQEAAPDASSFS</sequence>
<evidence type="ECO:0000259" key="6">
    <source>
        <dbReference type="PROSITE" id="PS51320"/>
    </source>
</evidence>
<reference evidence="7 8" key="1">
    <citation type="journal article" date="2022" name="Nat. Plants">
        <title>Genomes of leafy and leafless Platanthera orchids illuminate the evolution of mycoheterotrophy.</title>
        <authorList>
            <person name="Li M.H."/>
            <person name="Liu K.W."/>
            <person name="Li Z."/>
            <person name="Lu H.C."/>
            <person name="Ye Q.L."/>
            <person name="Zhang D."/>
            <person name="Wang J.Y."/>
            <person name="Li Y.F."/>
            <person name="Zhong Z.M."/>
            <person name="Liu X."/>
            <person name="Yu X."/>
            <person name="Liu D.K."/>
            <person name="Tu X.D."/>
            <person name="Liu B."/>
            <person name="Hao Y."/>
            <person name="Liao X.Y."/>
            <person name="Jiang Y.T."/>
            <person name="Sun W.H."/>
            <person name="Chen J."/>
            <person name="Chen Y.Q."/>
            <person name="Ai Y."/>
            <person name="Zhai J.W."/>
            <person name="Wu S.S."/>
            <person name="Zhou Z."/>
            <person name="Hsiao Y.Y."/>
            <person name="Wu W.L."/>
            <person name="Chen Y.Y."/>
            <person name="Lin Y.F."/>
            <person name="Hsu J.L."/>
            <person name="Li C.Y."/>
            <person name="Wang Z.W."/>
            <person name="Zhao X."/>
            <person name="Zhong W.Y."/>
            <person name="Ma X.K."/>
            <person name="Ma L."/>
            <person name="Huang J."/>
            <person name="Chen G.Z."/>
            <person name="Huang M.Z."/>
            <person name="Huang L."/>
            <person name="Peng D.H."/>
            <person name="Luo Y.B."/>
            <person name="Zou S.Q."/>
            <person name="Chen S.P."/>
            <person name="Lan S."/>
            <person name="Tsai W.C."/>
            <person name="Van de Peer Y."/>
            <person name="Liu Z.J."/>
        </authorList>
    </citation>
    <scope>NUCLEOTIDE SEQUENCE [LARGE SCALE GENOMIC DNA]</scope>
    <source>
        <strain evidence="7">Lor287</strain>
    </source>
</reference>
<feature type="region of interest" description="Disordered" evidence="5">
    <location>
        <begin position="118"/>
        <end position="139"/>
    </location>
</feature>
<dbReference type="SMART" id="SM00979">
    <property type="entry name" value="TIFY"/>
    <property type="match status" value="1"/>
</dbReference>
<dbReference type="PANTHER" id="PTHR33077:SF17">
    <property type="entry name" value="PROTEIN TIFY 5B"/>
    <property type="match status" value="1"/>
</dbReference>
<dbReference type="EMBL" id="JBBWWQ010000003">
    <property type="protein sequence ID" value="KAK8952095.1"/>
    <property type="molecule type" value="Genomic_DNA"/>
</dbReference>
<organism evidence="7 8">
    <name type="scientific">Platanthera zijinensis</name>
    <dbReference type="NCBI Taxonomy" id="2320716"/>
    <lineage>
        <taxon>Eukaryota</taxon>
        <taxon>Viridiplantae</taxon>
        <taxon>Streptophyta</taxon>
        <taxon>Embryophyta</taxon>
        <taxon>Tracheophyta</taxon>
        <taxon>Spermatophyta</taxon>
        <taxon>Magnoliopsida</taxon>
        <taxon>Liliopsida</taxon>
        <taxon>Asparagales</taxon>
        <taxon>Orchidaceae</taxon>
        <taxon>Orchidoideae</taxon>
        <taxon>Orchideae</taxon>
        <taxon>Orchidinae</taxon>
        <taxon>Platanthera</taxon>
    </lineage>
</organism>
<dbReference type="GO" id="GO:0009611">
    <property type="term" value="P:response to wounding"/>
    <property type="evidence" value="ECO:0007669"/>
    <property type="project" value="UniProtKB-UniRule"/>
</dbReference>
<accession>A0AAP0BWZ1</accession>
<dbReference type="PROSITE" id="PS51320">
    <property type="entry name" value="TIFY"/>
    <property type="match status" value="1"/>
</dbReference>
<evidence type="ECO:0000313" key="7">
    <source>
        <dbReference type="EMBL" id="KAK8952095.1"/>
    </source>
</evidence>
<evidence type="ECO:0000256" key="2">
    <source>
        <dbReference type="ARBA" id="ARBA00022819"/>
    </source>
</evidence>
<name>A0AAP0BWZ1_9ASPA</name>
<gene>
    <name evidence="7" type="primary">TIFY5A</name>
    <name evidence="7" type="ORF">KSP39_PZI003294</name>
</gene>
<protein>
    <recommendedName>
        <fullName evidence="4">Protein TIFY</fullName>
    </recommendedName>
    <alternativeName>
        <fullName evidence="4">Jasmonate ZIM domain-containing protein</fullName>
    </alternativeName>
</protein>
<keyword evidence="3" id="KW-0832">Ubl conjugation</keyword>
<keyword evidence="2 4" id="KW-1184">Jasmonic acid signaling pathway</keyword>
<dbReference type="GO" id="GO:2000022">
    <property type="term" value="P:regulation of jasmonic acid mediated signaling pathway"/>
    <property type="evidence" value="ECO:0007669"/>
    <property type="project" value="UniProtKB-UniRule"/>
</dbReference>
<dbReference type="Proteomes" id="UP001418222">
    <property type="component" value="Unassembled WGS sequence"/>
</dbReference>
<dbReference type="InterPro" id="IPR010399">
    <property type="entry name" value="Tify_dom"/>
</dbReference>
<comment type="subcellular location">
    <subcellularLocation>
        <location evidence="4">Nucleus</location>
    </subcellularLocation>
</comment>
<comment type="caution">
    <text evidence="7">The sequence shown here is derived from an EMBL/GenBank/DDBJ whole genome shotgun (WGS) entry which is preliminary data.</text>
</comment>
<evidence type="ECO:0000313" key="8">
    <source>
        <dbReference type="Proteomes" id="UP001418222"/>
    </source>
</evidence>
<dbReference type="GO" id="GO:0031347">
    <property type="term" value="P:regulation of defense response"/>
    <property type="evidence" value="ECO:0007669"/>
    <property type="project" value="UniProtKB-UniRule"/>
</dbReference>
<dbReference type="AlphaFoldDB" id="A0AAP0BWZ1"/>
<comment type="function">
    <text evidence="4">Repressor of jasmonate responses.</text>
</comment>
<evidence type="ECO:0000256" key="1">
    <source>
        <dbReference type="ARBA" id="ARBA00008614"/>
    </source>
</evidence>
<evidence type="ECO:0000256" key="4">
    <source>
        <dbReference type="RuleBase" id="RU369065"/>
    </source>
</evidence>
<dbReference type="PANTHER" id="PTHR33077">
    <property type="entry name" value="PROTEIN TIFY 4A-RELATED-RELATED"/>
    <property type="match status" value="1"/>
</dbReference>
<dbReference type="GO" id="GO:0005634">
    <property type="term" value="C:nucleus"/>
    <property type="evidence" value="ECO:0007669"/>
    <property type="project" value="UniProtKB-SubCell"/>
</dbReference>
<keyword evidence="4" id="KW-0539">Nucleus</keyword>
<dbReference type="InterPro" id="IPR018467">
    <property type="entry name" value="CCT_CS"/>
</dbReference>
<keyword evidence="8" id="KW-1185">Reference proteome</keyword>
<comment type="similarity">
    <text evidence="1 4">Belongs to the TIFY/JAZ family.</text>
</comment>
<evidence type="ECO:0000256" key="5">
    <source>
        <dbReference type="SAM" id="MobiDB-lite"/>
    </source>
</evidence>
<dbReference type="Pfam" id="PF06200">
    <property type="entry name" value="tify"/>
    <property type="match status" value="1"/>
</dbReference>
<comment type="domain">
    <text evidence="4">The jas domain is required for interaction with COI1.</text>
</comment>
<proteinExistence type="inferred from homology"/>
<evidence type="ECO:0000256" key="3">
    <source>
        <dbReference type="ARBA" id="ARBA00022843"/>
    </source>
</evidence>
<dbReference type="Pfam" id="PF09425">
    <property type="entry name" value="Jas_motif"/>
    <property type="match status" value="1"/>
</dbReference>
<feature type="domain" description="Tify" evidence="6">
    <location>
        <begin position="28"/>
        <end position="62"/>
    </location>
</feature>
<dbReference type="InterPro" id="IPR040390">
    <property type="entry name" value="TIFY/JAZ"/>
</dbReference>